<proteinExistence type="predicted"/>
<name>A0A382QZG4_9ZZZZ</name>
<sequence length="184" mass="20861">MKSEDGQVFLSTADHMEHYKKLKSLKNNIENLSGDYWNWPIVASLTRPTLARLLNLNFLYDEMMPCSGSICEFGVHYGGSLATLINLRAIKEPNNYSRHVYGFDTFEGFKGVTEGKDAECIDGDFNVAQDYEKILNDILTVQESLSPNNHIKKFSLIKGNASETINDWLKENPHSIISMAIFDM</sequence>
<organism evidence="1">
    <name type="scientific">marine metagenome</name>
    <dbReference type="NCBI Taxonomy" id="408172"/>
    <lineage>
        <taxon>unclassified sequences</taxon>
        <taxon>metagenomes</taxon>
        <taxon>ecological metagenomes</taxon>
    </lineage>
</organism>
<dbReference type="AlphaFoldDB" id="A0A382QZG4"/>
<evidence type="ECO:0008006" key="2">
    <source>
        <dbReference type="Google" id="ProtNLM"/>
    </source>
</evidence>
<gene>
    <name evidence="1" type="ORF">METZ01_LOCUS343082</name>
</gene>
<reference evidence="1" key="1">
    <citation type="submission" date="2018-05" db="EMBL/GenBank/DDBJ databases">
        <authorList>
            <person name="Lanie J.A."/>
            <person name="Ng W.-L."/>
            <person name="Kazmierczak K.M."/>
            <person name="Andrzejewski T.M."/>
            <person name="Davidsen T.M."/>
            <person name="Wayne K.J."/>
            <person name="Tettelin H."/>
            <person name="Glass J.I."/>
            <person name="Rusch D."/>
            <person name="Podicherti R."/>
            <person name="Tsui H.-C.T."/>
            <person name="Winkler M.E."/>
        </authorList>
    </citation>
    <scope>NUCLEOTIDE SEQUENCE</scope>
</reference>
<feature type="non-terminal residue" evidence="1">
    <location>
        <position position="184"/>
    </location>
</feature>
<dbReference type="EMBL" id="UINC01117653">
    <property type="protein sequence ID" value="SVC90228.1"/>
    <property type="molecule type" value="Genomic_DNA"/>
</dbReference>
<protein>
    <recommendedName>
        <fullName evidence="2">Macrocin O-methyltransferase</fullName>
    </recommendedName>
</protein>
<dbReference type="Gene3D" id="3.40.50.150">
    <property type="entry name" value="Vaccinia Virus protein VP39"/>
    <property type="match status" value="1"/>
</dbReference>
<accession>A0A382QZG4</accession>
<dbReference type="InterPro" id="IPR029063">
    <property type="entry name" value="SAM-dependent_MTases_sf"/>
</dbReference>
<evidence type="ECO:0000313" key="1">
    <source>
        <dbReference type="EMBL" id="SVC90228.1"/>
    </source>
</evidence>